<dbReference type="AlphaFoldDB" id="A0A0Q3HHW2"/>
<dbReference type="CDD" id="cd13849">
    <property type="entry name" value="CuRO_1_LCC_plant"/>
    <property type="match status" value="1"/>
</dbReference>
<dbReference type="Gramene" id="KQJ93034">
    <property type="protein sequence ID" value="KQJ93034"/>
    <property type="gene ID" value="BRADI_3g02361v3"/>
</dbReference>
<dbReference type="PANTHER" id="PTHR11709">
    <property type="entry name" value="MULTI-COPPER OXIDASE"/>
    <property type="match status" value="1"/>
</dbReference>
<sequence>MALVVAFFFFAAAASGGGHAALVEHTFVVSSLSVKLNRLCNETLVNVVNGQLPGPAIEVVEGDSVVVHVINKSPHGLTIHCAKHLPGLCIYIYVKQQLNCWADGAGMITQCPIQPSNNFTYRFDVVGQEGTLWWHAHVGSLRASIHGALIIRPRSSSYPFPKPDHEIPIVIGEWWEMDLVQLDMRLSNGFLFDMPGAATINGKPGDLYSCAGFIKENNILNVQHGKTYLLRIVNAALDSEYYFKIAEHMLTVVAADANYVKTLDALLIANAPRGGYYMVAKAYQPLKPAIQALLFISRGIVLYDGQGKHEEDDLFDTPVVPNMPDQHDAITSFYFNGNLTSLQPLPLLHQVSTNIDEHLFFTLDAAYFCREGGSSCHNVTHYYNNMSNIGTLRDLPDRALRMFNYNMSLEPTSKATSVRRLWYNTTVEIVFQSPLLADSYSNPMHMHGHDFFILAQGFGKYDAEKDVKRYNLVDLPVRNTVHVPIFGWAVIRFVTKNPDD</sequence>
<reference evidence="6 7" key="1">
    <citation type="journal article" date="2010" name="Nature">
        <title>Genome sequencing and analysis of the model grass Brachypodium distachyon.</title>
        <authorList>
            <consortium name="International Brachypodium Initiative"/>
        </authorList>
    </citation>
    <scope>NUCLEOTIDE SEQUENCE [LARGE SCALE GENOMIC DNA]</scope>
    <source>
        <strain evidence="6 7">Bd21</strain>
    </source>
</reference>
<reference evidence="6" key="2">
    <citation type="submission" date="2017-06" db="EMBL/GenBank/DDBJ databases">
        <title>WGS assembly of Brachypodium distachyon.</title>
        <authorList>
            <consortium name="The International Brachypodium Initiative"/>
            <person name="Lucas S."/>
            <person name="Harmon-Smith M."/>
            <person name="Lail K."/>
            <person name="Tice H."/>
            <person name="Grimwood J."/>
            <person name="Bruce D."/>
            <person name="Barry K."/>
            <person name="Shu S."/>
            <person name="Lindquist E."/>
            <person name="Wang M."/>
            <person name="Pitluck S."/>
            <person name="Vogel J.P."/>
            <person name="Garvin D.F."/>
            <person name="Mockler T.C."/>
            <person name="Schmutz J."/>
            <person name="Rokhsar D."/>
            <person name="Bevan M.W."/>
        </authorList>
    </citation>
    <scope>NUCLEOTIDE SEQUENCE</scope>
    <source>
        <strain evidence="6">Bd21</strain>
    </source>
</reference>
<dbReference type="Pfam" id="PF07732">
    <property type="entry name" value="Cu-oxidase_3"/>
    <property type="match status" value="1"/>
</dbReference>
<organism evidence="6">
    <name type="scientific">Brachypodium distachyon</name>
    <name type="common">Purple false brome</name>
    <name type="synonym">Trachynia distachya</name>
    <dbReference type="NCBI Taxonomy" id="15368"/>
    <lineage>
        <taxon>Eukaryota</taxon>
        <taxon>Viridiplantae</taxon>
        <taxon>Streptophyta</taxon>
        <taxon>Embryophyta</taxon>
        <taxon>Tracheophyta</taxon>
        <taxon>Spermatophyta</taxon>
        <taxon>Magnoliopsida</taxon>
        <taxon>Liliopsida</taxon>
        <taxon>Poales</taxon>
        <taxon>Poaceae</taxon>
        <taxon>BOP clade</taxon>
        <taxon>Pooideae</taxon>
        <taxon>Stipodae</taxon>
        <taxon>Brachypodieae</taxon>
        <taxon>Brachypodium</taxon>
    </lineage>
</organism>
<feature type="signal peptide" evidence="2">
    <location>
        <begin position="1"/>
        <end position="20"/>
    </location>
</feature>
<dbReference type="GO" id="GO:0005507">
    <property type="term" value="F:copper ion binding"/>
    <property type="evidence" value="ECO:0007669"/>
    <property type="project" value="InterPro"/>
</dbReference>
<dbReference type="InterPro" id="IPR011707">
    <property type="entry name" value="Cu-oxidase-like_N"/>
</dbReference>
<dbReference type="InterPro" id="IPR001117">
    <property type="entry name" value="Cu-oxidase_2nd"/>
</dbReference>
<dbReference type="InParanoid" id="A0A0Q3HHW2"/>
<keyword evidence="2" id="KW-0732">Signal</keyword>
<dbReference type="Pfam" id="PF07731">
    <property type="entry name" value="Cu-oxidase_2"/>
    <property type="match status" value="1"/>
</dbReference>
<dbReference type="Gene3D" id="2.60.40.420">
    <property type="entry name" value="Cupredoxins - blue copper proteins"/>
    <property type="match status" value="3"/>
</dbReference>
<gene>
    <name evidence="6" type="ORF">BRADI_3g02361v3</name>
</gene>
<comment type="similarity">
    <text evidence="1">Belongs to the multicopper oxidase family.</text>
</comment>
<dbReference type="PANTHER" id="PTHR11709:SF356">
    <property type="entry name" value="LACCASE"/>
    <property type="match status" value="1"/>
</dbReference>
<feature type="domain" description="Plastocyanin-like" evidence="3">
    <location>
        <begin position="166"/>
        <end position="280"/>
    </location>
</feature>
<dbReference type="OrthoDB" id="2121828at2759"/>
<dbReference type="EMBL" id="CM000882">
    <property type="protein sequence ID" value="KQJ93034.1"/>
    <property type="molecule type" value="Genomic_DNA"/>
</dbReference>
<protein>
    <recommendedName>
        <fullName evidence="9">Laccase</fullName>
    </recommendedName>
</protein>
<feature type="domain" description="Plastocyanin-like" evidence="5">
    <location>
        <begin position="36"/>
        <end position="155"/>
    </location>
</feature>
<evidence type="ECO:0000256" key="1">
    <source>
        <dbReference type="ARBA" id="ARBA00010609"/>
    </source>
</evidence>
<proteinExistence type="inferred from homology"/>
<dbReference type="EnsemblPlants" id="KQJ93034">
    <property type="protein sequence ID" value="KQJ93034"/>
    <property type="gene ID" value="BRADI_3g02361v3"/>
</dbReference>
<dbReference type="InterPro" id="IPR045087">
    <property type="entry name" value="Cu-oxidase_fam"/>
</dbReference>
<dbReference type="InterPro" id="IPR008972">
    <property type="entry name" value="Cupredoxin"/>
</dbReference>
<reference evidence="7" key="3">
    <citation type="submission" date="2018-08" db="UniProtKB">
        <authorList>
            <consortium name="EnsemblPlants"/>
        </authorList>
    </citation>
    <scope>IDENTIFICATION</scope>
    <source>
        <strain evidence="7">cv. Bd21</strain>
    </source>
</reference>
<evidence type="ECO:0000313" key="6">
    <source>
        <dbReference type="EMBL" id="KQJ93034.1"/>
    </source>
</evidence>
<evidence type="ECO:0000313" key="7">
    <source>
        <dbReference type="EnsemblPlants" id="KQJ93034"/>
    </source>
</evidence>
<dbReference type="InterPro" id="IPR011706">
    <property type="entry name" value="Cu-oxidase_C"/>
</dbReference>
<evidence type="ECO:0000259" key="4">
    <source>
        <dbReference type="Pfam" id="PF07731"/>
    </source>
</evidence>
<accession>A0A0Q3HHW2</accession>
<dbReference type="InterPro" id="IPR034288">
    <property type="entry name" value="CuRO_1_LCC"/>
</dbReference>
<evidence type="ECO:0000313" key="8">
    <source>
        <dbReference type="Proteomes" id="UP000008810"/>
    </source>
</evidence>
<name>A0A0Q3HHW2_BRADI</name>
<dbReference type="SUPFAM" id="SSF49503">
    <property type="entry name" value="Cupredoxins"/>
    <property type="match status" value="3"/>
</dbReference>
<feature type="domain" description="Plastocyanin-like" evidence="4">
    <location>
        <begin position="410"/>
        <end position="498"/>
    </location>
</feature>
<dbReference type="Proteomes" id="UP000008810">
    <property type="component" value="Chromosome 3"/>
</dbReference>
<evidence type="ECO:0000259" key="5">
    <source>
        <dbReference type="Pfam" id="PF07732"/>
    </source>
</evidence>
<evidence type="ECO:0000256" key="2">
    <source>
        <dbReference type="SAM" id="SignalP"/>
    </source>
</evidence>
<dbReference type="GO" id="GO:0016491">
    <property type="term" value="F:oxidoreductase activity"/>
    <property type="evidence" value="ECO:0000318"/>
    <property type="project" value="GO_Central"/>
</dbReference>
<keyword evidence="8" id="KW-1185">Reference proteome</keyword>
<evidence type="ECO:0008006" key="9">
    <source>
        <dbReference type="Google" id="ProtNLM"/>
    </source>
</evidence>
<feature type="chain" id="PRO_5035999628" description="Laccase" evidence="2">
    <location>
        <begin position="21"/>
        <end position="500"/>
    </location>
</feature>
<evidence type="ECO:0000259" key="3">
    <source>
        <dbReference type="Pfam" id="PF00394"/>
    </source>
</evidence>
<dbReference type="Pfam" id="PF00394">
    <property type="entry name" value="Cu-oxidase"/>
    <property type="match status" value="1"/>
</dbReference>